<dbReference type="Gene3D" id="3.10.290.30">
    <property type="entry name" value="MM3350-like"/>
    <property type="match status" value="1"/>
</dbReference>
<dbReference type="AlphaFoldDB" id="C1AXE5"/>
<dbReference type="PANTHER" id="PTHR41878:SF1">
    <property type="entry name" value="TNPR PROTEIN"/>
    <property type="match status" value="1"/>
</dbReference>
<gene>
    <name evidence="2" type="ordered locus">ROP_14020</name>
</gene>
<dbReference type="PANTHER" id="PTHR41878">
    <property type="entry name" value="LEXA REPRESSOR-RELATED"/>
    <property type="match status" value="1"/>
</dbReference>
<reference evidence="2 3" key="1">
    <citation type="submission" date="2009-03" db="EMBL/GenBank/DDBJ databases">
        <title>Comparison of the complete genome sequences of Rhodococcus erythropolis PR4 and Rhodococcus opacus B4.</title>
        <authorList>
            <person name="Takarada H."/>
            <person name="Sekine M."/>
            <person name="Hosoyama A."/>
            <person name="Yamada R."/>
            <person name="Fujisawa T."/>
            <person name="Omata S."/>
            <person name="Shimizu A."/>
            <person name="Tsukatani N."/>
            <person name="Tanikawa S."/>
            <person name="Fujita N."/>
            <person name="Harayama S."/>
        </authorList>
    </citation>
    <scope>NUCLEOTIDE SEQUENCE [LARGE SCALE GENOMIC DNA]</scope>
    <source>
        <strain evidence="2 3">B4</strain>
    </source>
</reference>
<protein>
    <recommendedName>
        <fullName evidence="1">Plasmid pRiA4b Orf3-like domain-containing protein</fullName>
    </recommendedName>
</protein>
<dbReference type="EMBL" id="AP011115">
    <property type="protein sequence ID" value="BAH49649.1"/>
    <property type="molecule type" value="Genomic_DNA"/>
</dbReference>
<sequence length="465" mass="52148">MTASGKRRHLSVVPDVPMIVRPSERRGRRAVASYHLRVELDDVSPPIWRQFVVPSNLFLNELHPIVQTVMGWQDSHLHSWVGGEPPASERYEMRDSADEDYVNEDDEVREDRVRLDQVLAEPGELLSYLYDFGDGWEHTIVLERVETGGPAPTVTCLAGARACPPEDCGGPSGYDDLLKVLATPSHPGHHDAGAWVGPGFAPESFAADVVNRNLRLEAVIRDHGPVTDSKFAELLRRIPHQSAPHLFSLLEHAHLTDRLGDIKETQDKATLHLRWFLQRIGSDGITLTQAGYLPPAVVAEMRQTLPGFDDWPATSNRESDQRPVHLLREYAKTLGLVRKYKGKLVRTNLGTSMANDRFRLWCHLIDRLPLGSEQIEREAGYLVLFTLAAGTSSDERRDVVAEGLAALGWQTSDGTIVGREELFWIARPTITFLELTGAMVEGWVQRDQPMDPEWGRLFAQMVLSM</sequence>
<dbReference type="Proteomes" id="UP000002212">
    <property type="component" value="Chromosome"/>
</dbReference>
<evidence type="ECO:0000313" key="3">
    <source>
        <dbReference type="Proteomes" id="UP000002212"/>
    </source>
</evidence>
<dbReference type="SUPFAM" id="SSF159941">
    <property type="entry name" value="MM3350-like"/>
    <property type="match status" value="1"/>
</dbReference>
<dbReference type="Pfam" id="PF07929">
    <property type="entry name" value="PRiA4_ORF3"/>
    <property type="match status" value="1"/>
</dbReference>
<evidence type="ECO:0000313" key="2">
    <source>
        <dbReference type="EMBL" id="BAH49649.1"/>
    </source>
</evidence>
<evidence type="ECO:0000259" key="1">
    <source>
        <dbReference type="Pfam" id="PF07929"/>
    </source>
</evidence>
<dbReference type="STRING" id="632772.ROP_14020"/>
<dbReference type="OrthoDB" id="9816539at2"/>
<proteinExistence type="predicted"/>
<dbReference type="InterPro" id="IPR012912">
    <property type="entry name" value="Plasmid_pRiA4b_Orf3-like"/>
</dbReference>
<dbReference type="RefSeq" id="WP_012688621.1">
    <property type="nucleotide sequence ID" value="NC_012522.1"/>
</dbReference>
<dbReference type="InterPro" id="IPR024047">
    <property type="entry name" value="MM3350-like_sf"/>
</dbReference>
<organism evidence="2 3">
    <name type="scientific">Rhodococcus opacus (strain B4)</name>
    <dbReference type="NCBI Taxonomy" id="632772"/>
    <lineage>
        <taxon>Bacteria</taxon>
        <taxon>Bacillati</taxon>
        <taxon>Actinomycetota</taxon>
        <taxon>Actinomycetes</taxon>
        <taxon>Mycobacteriales</taxon>
        <taxon>Nocardiaceae</taxon>
        <taxon>Rhodococcus</taxon>
    </lineage>
</organism>
<dbReference type="HOGENOM" id="CLU_035896_0_0_11"/>
<dbReference type="KEGG" id="rop:ROP_14020"/>
<feature type="domain" description="Plasmid pRiA4b Orf3-like" evidence="1">
    <location>
        <begin position="33"/>
        <end position="207"/>
    </location>
</feature>
<name>C1AXE5_RHOOB</name>
<dbReference type="PATRIC" id="fig|632772.20.peg.1480"/>
<accession>C1AXE5</accession>